<dbReference type="InterPro" id="IPR050320">
    <property type="entry name" value="N5-glutamine_MTase"/>
</dbReference>
<keyword evidence="3" id="KW-1185">Reference proteome</keyword>
<evidence type="ECO:0000313" key="3">
    <source>
        <dbReference type="Proteomes" id="UP001626628"/>
    </source>
</evidence>
<dbReference type="InterPro" id="IPR029063">
    <property type="entry name" value="SAM-dependent_MTases_sf"/>
</dbReference>
<dbReference type="RefSeq" id="WP_407285205.1">
    <property type="nucleotide sequence ID" value="NZ_CP147982.1"/>
</dbReference>
<keyword evidence="2" id="KW-0489">Methyltransferase</keyword>
<organism evidence="2 3">
    <name type="scientific">Streptomyces sirii</name>
    <dbReference type="NCBI Taxonomy" id="3127701"/>
    <lineage>
        <taxon>Bacteria</taxon>
        <taxon>Bacillati</taxon>
        <taxon>Actinomycetota</taxon>
        <taxon>Actinomycetes</taxon>
        <taxon>Kitasatosporales</taxon>
        <taxon>Streptomycetaceae</taxon>
        <taxon>Streptomyces</taxon>
    </lineage>
</organism>
<reference evidence="2 3" key="1">
    <citation type="submission" date="2024-03" db="EMBL/GenBank/DDBJ databases">
        <title>The complete genome of Streptomyces sirii sp.nov.</title>
        <authorList>
            <person name="Zakalyukina Y.V."/>
            <person name="Belik A.R."/>
            <person name="Biryukov M.V."/>
            <person name="Baturina O.A."/>
            <person name="Kabilov M.R."/>
        </authorList>
    </citation>
    <scope>NUCLEOTIDE SEQUENCE [LARGE SCALE GENOMIC DNA]</scope>
    <source>
        <strain evidence="2 3">BP-8</strain>
    </source>
</reference>
<dbReference type="GO" id="GO:0032259">
    <property type="term" value="P:methylation"/>
    <property type="evidence" value="ECO:0007669"/>
    <property type="project" value="UniProtKB-KW"/>
</dbReference>
<evidence type="ECO:0000313" key="2">
    <source>
        <dbReference type="EMBL" id="WXK75027.1"/>
    </source>
</evidence>
<dbReference type="PANTHER" id="PTHR18895">
    <property type="entry name" value="HEMK METHYLTRANSFERASE"/>
    <property type="match status" value="1"/>
</dbReference>
<dbReference type="EMBL" id="CP147982">
    <property type="protein sequence ID" value="WXK75027.1"/>
    <property type="molecule type" value="Genomic_DNA"/>
</dbReference>
<sequence>MFFDPVDTEIGVWATTDLIRPGCTVLDLGSGSGAAAAAMARAGARQVHGVDISDDSLTWANEHHAGADGDSRVSFGRADYTALSSAELLKTCPFSAPPSVITSNPPYVPLPSHEEASRTSIDGGSDGLQLVRYVVGHAEALRSDLAITIGSYTTPRRAAALLHDHGYRLSALTLGALRLGDHTRDNIARVRELEADGEAPLLRLDDGTPYYLVLGLSCRRQDRAPAAAALPPDDLLPLLQTACRSRTPMLEALDTDPLRGRVPVRIVNLPDDPRRRHV</sequence>
<dbReference type="Proteomes" id="UP001626628">
    <property type="component" value="Chromosome"/>
</dbReference>
<protein>
    <submittedName>
        <fullName evidence="2">Methyltransferase domain-containing protein</fullName>
    </submittedName>
</protein>
<gene>
    <name evidence="2" type="ORF">WAB15_03050</name>
</gene>
<dbReference type="InterPro" id="IPR041698">
    <property type="entry name" value="Methyltransf_25"/>
</dbReference>
<dbReference type="Gene3D" id="3.40.50.150">
    <property type="entry name" value="Vaccinia Virus protein VP39"/>
    <property type="match status" value="1"/>
</dbReference>
<evidence type="ECO:0000259" key="1">
    <source>
        <dbReference type="Pfam" id="PF13649"/>
    </source>
</evidence>
<name>A0ABZ2QES8_9ACTN</name>
<dbReference type="GO" id="GO:0008168">
    <property type="term" value="F:methyltransferase activity"/>
    <property type="evidence" value="ECO:0007669"/>
    <property type="project" value="UniProtKB-KW"/>
</dbReference>
<feature type="domain" description="Methyltransferase" evidence="1">
    <location>
        <begin position="25"/>
        <end position="85"/>
    </location>
</feature>
<dbReference type="Pfam" id="PF13649">
    <property type="entry name" value="Methyltransf_25"/>
    <property type="match status" value="1"/>
</dbReference>
<accession>A0ABZ2QES8</accession>
<dbReference type="SUPFAM" id="SSF53335">
    <property type="entry name" value="S-adenosyl-L-methionine-dependent methyltransferases"/>
    <property type="match status" value="1"/>
</dbReference>
<proteinExistence type="predicted"/>
<dbReference type="PANTHER" id="PTHR18895:SF74">
    <property type="entry name" value="MTRF1L RELEASE FACTOR GLUTAMINE METHYLTRANSFERASE"/>
    <property type="match status" value="1"/>
</dbReference>
<keyword evidence="2" id="KW-0808">Transferase</keyword>